<dbReference type="GO" id="GO:0046467">
    <property type="term" value="P:membrane lipid biosynthetic process"/>
    <property type="evidence" value="ECO:0007669"/>
    <property type="project" value="TreeGrafter"/>
</dbReference>
<dbReference type="InterPro" id="IPR004147">
    <property type="entry name" value="ABC1_dom"/>
</dbReference>
<dbReference type="InterPro" id="IPR050154">
    <property type="entry name" value="UbiB_kinase"/>
</dbReference>
<dbReference type="Proteomes" id="UP000265515">
    <property type="component" value="Unassembled WGS sequence"/>
</dbReference>
<dbReference type="GO" id="GO:1901031">
    <property type="term" value="P:regulation of response to reactive oxygen species"/>
    <property type="evidence" value="ECO:0007669"/>
    <property type="project" value="TreeGrafter"/>
</dbReference>
<feature type="compositionally biased region" description="Basic residues" evidence="2">
    <location>
        <begin position="136"/>
        <end position="147"/>
    </location>
</feature>
<dbReference type="PANTHER" id="PTHR10566">
    <property type="entry name" value="CHAPERONE-ACTIVITY OF BC1 COMPLEX CABC1 -RELATED"/>
    <property type="match status" value="1"/>
</dbReference>
<evidence type="ECO:0000259" key="4">
    <source>
        <dbReference type="Pfam" id="PF03109"/>
    </source>
</evidence>
<keyword evidence="3" id="KW-1133">Transmembrane helix</keyword>
<dbReference type="Gramene" id="GBG75746">
    <property type="protein sequence ID" value="GBG75746"/>
    <property type="gene ID" value="CBR_g20993"/>
</dbReference>
<dbReference type="AlphaFoldDB" id="A0A388L0A8"/>
<evidence type="ECO:0000256" key="3">
    <source>
        <dbReference type="SAM" id="Phobius"/>
    </source>
</evidence>
<dbReference type="Pfam" id="PF03109">
    <property type="entry name" value="ABC1"/>
    <property type="match status" value="2"/>
</dbReference>
<evidence type="ECO:0000256" key="2">
    <source>
        <dbReference type="SAM" id="MobiDB-lite"/>
    </source>
</evidence>
<comment type="similarity">
    <text evidence="1">Belongs to the protein kinase superfamily. ADCK protein kinase family.</text>
</comment>
<keyword evidence="3" id="KW-0812">Transmembrane</keyword>
<feature type="compositionally biased region" description="Low complexity" evidence="2">
    <location>
        <begin position="248"/>
        <end position="277"/>
    </location>
</feature>
<reference evidence="5 6" key="1">
    <citation type="journal article" date="2018" name="Cell">
        <title>The Chara Genome: Secondary Complexity and Implications for Plant Terrestrialization.</title>
        <authorList>
            <person name="Nishiyama T."/>
            <person name="Sakayama H."/>
            <person name="Vries J.D."/>
            <person name="Buschmann H."/>
            <person name="Saint-Marcoux D."/>
            <person name="Ullrich K.K."/>
            <person name="Haas F.B."/>
            <person name="Vanderstraeten L."/>
            <person name="Becker D."/>
            <person name="Lang D."/>
            <person name="Vosolsobe S."/>
            <person name="Rombauts S."/>
            <person name="Wilhelmsson P.K.I."/>
            <person name="Janitza P."/>
            <person name="Kern R."/>
            <person name="Heyl A."/>
            <person name="Rumpler F."/>
            <person name="Villalobos L.I.A.C."/>
            <person name="Clay J.M."/>
            <person name="Skokan R."/>
            <person name="Toyoda A."/>
            <person name="Suzuki Y."/>
            <person name="Kagoshima H."/>
            <person name="Schijlen E."/>
            <person name="Tajeshwar N."/>
            <person name="Catarino B."/>
            <person name="Hetherington A.J."/>
            <person name="Saltykova A."/>
            <person name="Bonnot C."/>
            <person name="Breuninger H."/>
            <person name="Symeonidi A."/>
            <person name="Radhakrishnan G.V."/>
            <person name="Van Nieuwerburgh F."/>
            <person name="Deforce D."/>
            <person name="Chang C."/>
            <person name="Karol K.G."/>
            <person name="Hedrich R."/>
            <person name="Ulvskov P."/>
            <person name="Glockner G."/>
            <person name="Delwiche C.F."/>
            <person name="Petrasek J."/>
            <person name="Van de Peer Y."/>
            <person name="Friml J."/>
            <person name="Beilby M."/>
            <person name="Dolan L."/>
            <person name="Kohara Y."/>
            <person name="Sugano S."/>
            <person name="Fujiyama A."/>
            <person name="Delaux P.-M."/>
            <person name="Quint M."/>
            <person name="TheiBen G."/>
            <person name="Hagemann M."/>
            <person name="Harholt J."/>
            <person name="Dunand C."/>
            <person name="Zachgo S."/>
            <person name="Langdale J."/>
            <person name="Maumus F."/>
            <person name="Straeten D.V.D."/>
            <person name="Gould S.B."/>
            <person name="Rensing S.A."/>
        </authorList>
    </citation>
    <scope>NUCLEOTIDE SEQUENCE [LARGE SCALE GENOMIC DNA]</scope>
    <source>
        <strain evidence="5 6">S276</strain>
    </source>
</reference>
<feature type="domain" description="ABC1 atypical kinase-like" evidence="4">
    <location>
        <begin position="591"/>
        <end position="650"/>
    </location>
</feature>
<sequence length="824" mass="89659">MASAFISSAHCCASSAAPPCGASFSSSTSSSSSVSSRSPPSSSSCCCCCSSSACLPLSSRRISVSRCSQSWWRLRCCHSTGNSATSASPPSSSSSSSSFSSCSLSLSWDSRRRSTALRAVARPFRRGDHLDERWSLRRRGHRGRKRPAAAAATATRSSSPSGSRSRPPRSLAEVDQAPTAWSDEDVDMAPAAIVASTSGSRLSPIDSALAKITRERKLLERRLLSQHQGEQLVGRTGYDDNGNGNSRPGVPTSSSPSLSSSSVGSRSRSRSTSVGETARMLMLRSPSAGNGAGAVVPSRGGRNPNGVLDGNTGRVNGSGVPIMTSTGVGNGRRGEREREREVVVDVGLASRTAADGRGARGSNGYANGNGGMIADVTAKSILEAEKMEENERGDADDDEERVMQTDESFRWANENYNQLLRSVDVWSFVLTLRAWIWFIDAKWTYAGGFTEAKQGQRRRSLASWVRETILQLGPTFIKLGQLSSSRSDLLPIEFVEELSKLQDRVPAFTASKAISIIERELGQPVDSVFPTFEQKPLAAASLGQIDYINEGRNADRFRNDFRNTKWVKVPQVYWDYTSRQVLTLEYVPGKILRTGFFHADPHPGNLAVSDDGLLIYYDFGMMGDIRSVTKGKLLDMFYAVYEKDASKVMAALIDLGALVPTADNLTVRRSIQFFLDNLMNQRPDEEATIAAIGEDLFSIAVDQPFRFPATFTFVLRAFSTLEGIAECGELLQLRNGDNQDFVLRQLQKQALQAERAARRAGVMQTITLNTVVAATLLNIGATLLVNGLPEVANTSFAVAGVFSFFVYRGFRRIKKLDSFERRIK</sequence>
<dbReference type="OrthoDB" id="427480at2759"/>
<dbReference type="InterPro" id="IPR011009">
    <property type="entry name" value="Kinase-like_dom_sf"/>
</dbReference>
<evidence type="ECO:0000313" key="5">
    <source>
        <dbReference type="EMBL" id="GBG75746.1"/>
    </source>
</evidence>
<dbReference type="GO" id="GO:0016020">
    <property type="term" value="C:membrane"/>
    <property type="evidence" value="ECO:0007669"/>
    <property type="project" value="GOC"/>
</dbReference>
<dbReference type="SUPFAM" id="SSF56112">
    <property type="entry name" value="Protein kinase-like (PK-like)"/>
    <property type="match status" value="1"/>
</dbReference>
<keyword evidence="6" id="KW-1185">Reference proteome</keyword>
<evidence type="ECO:0000313" key="6">
    <source>
        <dbReference type="Proteomes" id="UP000265515"/>
    </source>
</evidence>
<name>A0A388L0A8_CHABU</name>
<protein>
    <recommendedName>
        <fullName evidence="4">ABC1 atypical kinase-like domain-containing protein</fullName>
    </recommendedName>
</protein>
<feature type="domain" description="ABC1 atypical kinase-like" evidence="4">
    <location>
        <begin position="545"/>
        <end position="590"/>
    </location>
</feature>
<keyword evidence="3" id="KW-0472">Membrane</keyword>
<feature type="region of interest" description="Disordered" evidence="2">
    <location>
        <begin position="228"/>
        <end position="342"/>
    </location>
</feature>
<accession>A0A388L0A8</accession>
<dbReference type="STRING" id="69332.A0A388L0A8"/>
<organism evidence="5 6">
    <name type="scientific">Chara braunii</name>
    <name type="common">Braun's stonewort</name>
    <dbReference type="NCBI Taxonomy" id="69332"/>
    <lineage>
        <taxon>Eukaryota</taxon>
        <taxon>Viridiplantae</taxon>
        <taxon>Streptophyta</taxon>
        <taxon>Charophyceae</taxon>
        <taxon>Charales</taxon>
        <taxon>Characeae</taxon>
        <taxon>Chara</taxon>
    </lineage>
</organism>
<comment type="caution">
    <text evidence="5">The sequence shown here is derived from an EMBL/GenBank/DDBJ whole genome shotgun (WGS) entry which is preliminary data.</text>
</comment>
<feature type="compositionally biased region" description="Low complexity" evidence="2">
    <location>
        <begin position="148"/>
        <end position="171"/>
    </location>
</feature>
<proteinExistence type="inferred from homology"/>
<feature type="compositionally biased region" description="Basic and acidic residues" evidence="2">
    <location>
        <begin position="332"/>
        <end position="342"/>
    </location>
</feature>
<dbReference type="EMBL" id="BFEA01000230">
    <property type="protein sequence ID" value="GBG75746.1"/>
    <property type="molecule type" value="Genomic_DNA"/>
</dbReference>
<gene>
    <name evidence="5" type="ORF">CBR_g20993</name>
</gene>
<dbReference type="CDD" id="cd05121">
    <property type="entry name" value="ABC1_ADCK3-like"/>
    <property type="match status" value="1"/>
</dbReference>
<feature type="region of interest" description="Disordered" evidence="2">
    <location>
        <begin position="135"/>
        <end position="184"/>
    </location>
</feature>
<feature type="transmembrane region" description="Helical" evidence="3">
    <location>
        <begin position="791"/>
        <end position="810"/>
    </location>
</feature>
<evidence type="ECO:0000256" key="1">
    <source>
        <dbReference type="ARBA" id="ARBA00009670"/>
    </source>
</evidence>
<dbReference type="PANTHER" id="PTHR10566:SF113">
    <property type="entry name" value="PROTEIN ACTIVITY OF BC1 COMPLEX KINASE 7, CHLOROPLASTIC"/>
    <property type="match status" value="1"/>
</dbReference>